<keyword evidence="3" id="KW-1185">Reference proteome</keyword>
<comment type="caution">
    <text evidence="2">The sequence shown here is derived from an EMBL/GenBank/DDBJ whole genome shotgun (WGS) entry which is preliminary data.</text>
</comment>
<dbReference type="Proteomes" id="UP001359485">
    <property type="component" value="Unassembled WGS sequence"/>
</dbReference>
<evidence type="ECO:0000256" key="1">
    <source>
        <dbReference type="SAM" id="MobiDB-lite"/>
    </source>
</evidence>
<gene>
    <name evidence="2" type="ORF">RUM44_000320</name>
</gene>
<reference evidence="2 3" key="1">
    <citation type="submission" date="2023-09" db="EMBL/GenBank/DDBJ databases">
        <title>Genomes of two closely related lineages of the louse Polyplax serrata with different host specificities.</title>
        <authorList>
            <person name="Martinu J."/>
            <person name="Tarabai H."/>
            <person name="Stefka J."/>
            <person name="Hypsa V."/>
        </authorList>
    </citation>
    <scope>NUCLEOTIDE SEQUENCE [LARGE SCALE GENOMIC DNA]</scope>
    <source>
        <strain evidence="2">98ZLc_SE</strain>
    </source>
</reference>
<name>A0ABR1B562_POLSC</name>
<accession>A0ABR1B562</accession>
<feature type="region of interest" description="Disordered" evidence="1">
    <location>
        <begin position="30"/>
        <end position="148"/>
    </location>
</feature>
<organism evidence="2 3">
    <name type="scientific">Polyplax serrata</name>
    <name type="common">Common mouse louse</name>
    <dbReference type="NCBI Taxonomy" id="468196"/>
    <lineage>
        <taxon>Eukaryota</taxon>
        <taxon>Metazoa</taxon>
        <taxon>Ecdysozoa</taxon>
        <taxon>Arthropoda</taxon>
        <taxon>Hexapoda</taxon>
        <taxon>Insecta</taxon>
        <taxon>Pterygota</taxon>
        <taxon>Neoptera</taxon>
        <taxon>Paraneoptera</taxon>
        <taxon>Psocodea</taxon>
        <taxon>Troctomorpha</taxon>
        <taxon>Phthiraptera</taxon>
        <taxon>Anoplura</taxon>
        <taxon>Polyplacidae</taxon>
        <taxon>Polyplax</taxon>
    </lineage>
</organism>
<protein>
    <submittedName>
        <fullName evidence="2">Uncharacterized protein</fullName>
    </submittedName>
</protein>
<proteinExistence type="predicted"/>
<feature type="compositionally biased region" description="Basic and acidic residues" evidence="1">
    <location>
        <begin position="117"/>
        <end position="134"/>
    </location>
</feature>
<sequence length="148" mass="16585">MGSAVNETFILVQQNLNGIKSAHLVAEKNEKLTWGGKSEDQRGSNKGRERKWKGQLVSPGHSVAVTKRVRRDRAKERSGKVQMIEQKGLKVGKGEGGTQRTPDDVLRAYGRNTSGRETVEGRRSHSDGRNKGWCEEEEEEEAKDNQKK</sequence>
<dbReference type="EMBL" id="JAWJWF010000003">
    <property type="protein sequence ID" value="KAK6635071.1"/>
    <property type="molecule type" value="Genomic_DNA"/>
</dbReference>
<feature type="compositionally biased region" description="Basic and acidic residues" evidence="1">
    <location>
        <begin position="30"/>
        <end position="47"/>
    </location>
</feature>
<evidence type="ECO:0000313" key="2">
    <source>
        <dbReference type="EMBL" id="KAK6635071.1"/>
    </source>
</evidence>
<evidence type="ECO:0000313" key="3">
    <source>
        <dbReference type="Proteomes" id="UP001359485"/>
    </source>
</evidence>